<proteinExistence type="predicted"/>
<dbReference type="EMBL" id="MT141218">
    <property type="protein sequence ID" value="QJA56427.1"/>
    <property type="molecule type" value="Genomic_DNA"/>
</dbReference>
<dbReference type="GO" id="GO:0006281">
    <property type="term" value="P:DNA repair"/>
    <property type="evidence" value="ECO:0007669"/>
    <property type="project" value="InterPro"/>
</dbReference>
<name>A0A6M3IH55_9ZZZZ</name>
<organism evidence="1">
    <name type="scientific">viral metagenome</name>
    <dbReference type="NCBI Taxonomy" id="1070528"/>
    <lineage>
        <taxon>unclassified sequences</taxon>
        <taxon>metagenomes</taxon>
        <taxon>organismal metagenomes</taxon>
    </lineage>
</organism>
<dbReference type="InterPro" id="IPR036614">
    <property type="entry name" value="RusA-like_sf"/>
</dbReference>
<evidence type="ECO:0000313" key="1">
    <source>
        <dbReference type="EMBL" id="QJA56427.1"/>
    </source>
</evidence>
<accession>A0A6M3IH55</accession>
<dbReference type="AlphaFoldDB" id="A0A6M3IH55"/>
<gene>
    <name evidence="1" type="ORF">MM415B01850_0004</name>
</gene>
<protein>
    <submittedName>
        <fullName evidence="1">Uncharacterized protein</fullName>
    </submittedName>
</protein>
<dbReference type="GO" id="GO:0006310">
    <property type="term" value="P:DNA recombination"/>
    <property type="evidence" value="ECO:0007669"/>
    <property type="project" value="InterPro"/>
</dbReference>
<reference evidence="1" key="1">
    <citation type="submission" date="2020-03" db="EMBL/GenBank/DDBJ databases">
        <title>The deep terrestrial virosphere.</title>
        <authorList>
            <person name="Holmfeldt K."/>
            <person name="Nilsson E."/>
            <person name="Simone D."/>
            <person name="Lopez-Fernandez M."/>
            <person name="Wu X."/>
            <person name="de Brujin I."/>
            <person name="Lundin D."/>
            <person name="Andersson A."/>
            <person name="Bertilsson S."/>
            <person name="Dopson M."/>
        </authorList>
    </citation>
    <scope>NUCLEOTIDE SEQUENCE</scope>
    <source>
        <strain evidence="1">MM415B01850</strain>
    </source>
</reference>
<sequence length="124" mass="13462">MRFTQRFTQDDIERYVRKHGGRLRAIVQGSAAVPAAHLEPPACHEQVATHARAPLAPPVRVHVHSVRRRLADSDGVSVKAVLDGLVVAGLLADDRPEIVAQVSQSQERGAPERTIVAITHVSES</sequence>
<dbReference type="Gene3D" id="3.30.1330.70">
    <property type="entry name" value="Holliday junction resolvase RusA"/>
    <property type="match status" value="1"/>
</dbReference>
<dbReference type="GO" id="GO:0000287">
    <property type="term" value="F:magnesium ion binding"/>
    <property type="evidence" value="ECO:0007669"/>
    <property type="project" value="InterPro"/>
</dbReference>